<keyword evidence="1" id="KW-1133">Transmembrane helix</keyword>
<keyword evidence="1" id="KW-0472">Membrane</keyword>
<protein>
    <recommendedName>
        <fullName evidence="4">DoxX</fullName>
    </recommendedName>
</protein>
<proteinExistence type="predicted"/>
<reference evidence="2 3" key="1">
    <citation type="submission" date="2017-05" db="EMBL/GenBank/DDBJ databases">
        <authorList>
            <person name="Song R."/>
            <person name="Chenine A.L."/>
            <person name="Ruprecht R.M."/>
        </authorList>
    </citation>
    <scope>NUCLEOTIDE SEQUENCE [LARGE SCALE GENOMIC DNA]</scope>
    <source>
        <strain evidence="2 3">CECT 8899</strain>
    </source>
</reference>
<evidence type="ECO:0000313" key="3">
    <source>
        <dbReference type="Proteomes" id="UP000201613"/>
    </source>
</evidence>
<feature type="transmembrane region" description="Helical" evidence="1">
    <location>
        <begin position="41"/>
        <end position="62"/>
    </location>
</feature>
<dbReference type="OrthoDB" id="287782at2"/>
<evidence type="ECO:0000256" key="1">
    <source>
        <dbReference type="SAM" id="Phobius"/>
    </source>
</evidence>
<feature type="transmembrane region" description="Helical" evidence="1">
    <location>
        <begin position="96"/>
        <end position="119"/>
    </location>
</feature>
<feature type="transmembrane region" description="Helical" evidence="1">
    <location>
        <begin position="69"/>
        <end position="90"/>
    </location>
</feature>
<gene>
    <name evidence="2" type="ORF">LOM8899_04335</name>
</gene>
<evidence type="ECO:0008006" key="4">
    <source>
        <dbReference type="Google" id="ProtNLM"/>
    </source>
</evidence>
<organism evidence="2 3">
    <name type="scientific">Flavimaricola marinus</name>
    <dbReference type="NCBI Taxonomy" id="1819565"/>
    <lineage>
        <taxon>Bacteria</taxon>
        <taxon>Pseudomonadati</taxon>
        <taxon>Pseudomonadota</taxon>
        <taxon>Alphaproteobacteria</taxon>
        <taxon>Rhodobacterales</taxon>
        <taxon>Paracoccaceae</taxon>
        <taxon>Flavimaricola</taxon>
    </lineage>
</organism>
<evidence type="ECO:0000313" key="2">
    <source>
        <dbReference type="EMBL" id="SMY10160.1"/>
    </source>
</evidence>
<keyword evidence="1" id="KW-0812">Transmembrane</keyword>
<dbReference type="EMBL" id="FXZK01000019">
    <property type="protein sequence ID" value="SMY10160.1"/>
    <property type="molecule type" value="Genomic_DNA"/>
</dbReference>
<accession>A0A238LMW7</accession>
<dbReference type="RefSeq" id="WP_093994324.1">
    <property type="nucleotide sequence ID" value="NZ_FXZK01000019.1"/>
</dbReference>
<dbReference type="AlphaFoldDB" id="A0A238LMW7"/>
<name>A0A238LMW7_9RHOB</name>
<keyword evidence="3" id="KW-1185">Reference proteome</keyword>
<sequence length="128" mass="13668">MQRQILLGVGGLSLVTAAYIGGATQHWYENVPGVVLTGPLNFHFAQDVALAYLLSGGMLLWAGHKNDKSVGVCGAGWLVLHAMLHIWMWIHRGVPLDIVALTNLLGIQMPALLAFFAAINIQAGGKQA</sequence>
<dbReference type="Proteomes" id="UP000201613">
    <property type="component" value="Unassembled WGS sequence"/>
</dbReference>